<proteinExistence type="inferred from homology"/>
<dbReference type="PANTHER" id="PTHR10204">
    <property type="entry name" value="NAD P H OXIDOREDUCTASE-RELATED"/>
    <property type="match status" value="1"/>
</dbReference>
<name>A0ABZ3D3G4_9PROT</name>
<dbReference type="InterPro" id="IPR029039">
    <property type="entry name" value="Flavoprotein-like_sf"/>
</dbReference>
<dbReference type="PANTHER" id="PTHR10204:SF34">
    <property type="entry name" value="NAD(P)H DEHYDROGENASE [QUINONE] 1 ISOFORM 1"/>
    <property type="match status" value="1"/>
</dbReference>
<feature type="domain" description="Flavodoxin-like fold" evidence="3">
    <location>
        <begin position="24"/>
        <end position="235"/>
    </location>
</feature>
<keyword evidence="2 4" id="KW-0560">Oxidoreductase</keyword>
<dbReference type="GO" id="GO:0016491">
    <property type="term" value="F:oxidoreductase activity"/>
    <property type="evidence" value="ECO:0007669"/>
    <property type="project" value="UniProtKB-KW"/>
</dbReference>
<protein>
    <submittedName>
        <fullName evidence="4">NAD(P)H-dependent oxidoreductase</fullName>
        <ecNumber evidence="4">1.-.-.-</ecNumber>
    </submittedName>
</protein>
<organism evidence="4 5">
    <name type="scientific">Nguyenibacter vanlangensis</name>
    <dbReference type="NCBI Taxonomy" id="1216886"/>
    <lineage>
        <taxon>Bacteria</taxon>
        <taxon>Pseudomonadati</taxon>
        <taxon>Pseudomonadota</taxon>
        <taxon>Alphaproteobacteria</taxon>
        <taxon>Acetobacterales</taxon>
        <taxon>Acetobacteraceae</taxon>
        <taxon>Nguyenibacter</taxon>
    </lineage>
</organism>
<dbReference type="Pfam" id="PF02525">
    <property type="entry name" value="Flavodoxin_2"/>
    <property type="match status" value="1"/>
</dbReference>
<comment type="similarity">
    <text evidence="1">Belongs to the NAD(P)H dehydrogenase (quinone) family.</text>
</comment>
<sequence>MPIGNINQADKAPNNYGDHFVRRNILVVYAHPEPTSLTRQLVDVTAETLSAAGHTVVHSDLYGMKWKAVYDADDFPTRDNPERLSFIMESGHAYASGRQTPDVIAEQQKLLEADAVVLQFPLWWYGVPAILKGWIERVYAFGFAYGYQNGSNEFRFGEGILKGKRALVNVQAGGPVVDYGPRGINGPIEQLLFPLTHGALFYPGMDVLPTHAVYGAGQISTAEEVEAIKAAWRVRLAGLFTDTPIPFRSQNGGDFPDRHTMADHVAPGQTGLVAHFADLVDS</sequence>
<gene>
    <name evidence="4" type="ORF">AAC691_18375</name>
</gene>
<evidence type="ECO:0000256" key="2">
    <source>
        <dbReference type="ARBA" id="ARBA00023002"/>
    </source>
</evidence>
<dbReference type="InterPro" id="IPR003680">
    <property type="entry name" value="Flavodoxin_fold"/>
</dbReference>
<dbReference type="SUPFAM" id="SSF52218">
    <property type="entry name" value="Flavoproteins"/>
    <property type="match status" value="1"/>
</dbReference>
<dbReference type="Gene3D" id="3.40.50.360">
    <property type="match status" value="1"/>
</dbReference>
<dbReference type="EC" id="1.-.-.-" evidence="4"/>
<dbReference type="InterPro" id="IPR051545">
    <property type="entry name" value="NAD(P)H_dehydrogenase_qn"/>
</dbReference>
<evidence type="ECO:0000256" key="1">
    <source>
        <dbReference type="ARBA" id="ARBA00006252"/>
    </source>
</evidence>
<reference evidence="4 5" key="1">
    <citation type="submission" date="2024-04" db="EMBL/GenBank/DDBJ databases">
        <title>Complete genome sequence of Nguyenibacter vanlangesis HBCM-1154, a strain capable of nitrogen fixation, IAA production, and phosphorus solubilization isolated from sugarcane soil.</title>
        <authorList>
            <person name="MY HANH P."/>
        </authorList>
    </citation>
    <scope>NUCLEOTIDE SEQUENCE [LARGE SCALE GENOMIC DNA]</scope>
    <source>
        <strain evidence="4 5">HBCM 1154</strain>
    </source>
</reference>
<dbReference type="RefSeq" id="WP_342628001.1">
    <property type="nucleotide sequence ID" value="NZ_CP152276.1"/>
</dbReference>
<evidence type="ECO:0000313" key="4">
    <source>
        <dbReference type="EMBL" id="XAE42210.1"/>
    </source>
</evidence>
<keyword evidence="5" id="KW-1185">Reference proteome</keyword>
<evidence type="ECO:0000259" key="3">
    <source>
        <dbReference type="Pfam" id="PF02525"/>
    </source>
</evidence>
<dbReference type="EMBL" id="CP152276">
    <property type="protein sequence ID" value="XAE42210.1"/>
    <property type="molecule type" value="Genomic_DNA"/>
</dbReference>
<accession>A0ABZ3D3G4</accession>
<evidence type="ECO:0000313" key="5">
    <source>
        <dbReference type="Proteomes" id="UP001449795"/>
    </source>
</evidence>
<dbReference type="Proteomes" id="UP001449795">
    <property type="component" value="Chromosome"/>
</dbReference>